<feature type="region of interest" description="Disordered" evidence="11">
    <location>
        <begin position="1872"/>
        <end position="1949"/>
    </location>
</feature>
<dbReference type="CDD" id="cd09233">
    <property type="entry name" value="ACE1-Sec16-like"/>
    <property type="match status" value="1"/>
</dbReference>
<name>G0WBG9_NAUDC</name>
<feature type="region of interest" description="Disordered" evidence="11">
    <location>
        <begin position="755"/>
        <end position="779"/>
    </location>
</feature>
<feature type="compositionally biased region" description="Polar residues" evidence="11">
    <location>
        <begin position="238"/>
        <end position="249"/>
    </location>
</feature>
<keyword evidence="6" id="KW-0256">Endoplasmic reticulum</keyword>
<feature type="compositionally biased region" description="Acidic residues" evidence="11">
    <location>
        <begin position="1886"/>
        <end position="1897"/>
    </location>
</feature>
<dbReference type="Gene3D" id="6.20.50.30">
    <property type="match status" value="1"/>
</dbReference>
<dbReference type="EMBL" id="HE580271">
    <property type="protein sequence ID" value="CCD25089.1"/>
    <property type="molecule type" value="Genomic_DNA"/>
</dbReference>
<evidence type="ECO:0000256" key="3">
    <source>
        <dbReference type="ARBA" id="ARBA00020746"/>
    </source>
</evidence>
<feature type="compositionally biased region" description="Basic residues" evidence="11">
    <location>
        <begin position="1"/>
        <end position="20"/>
    </location>
</feature>
<feature type="compositionally biased region" description="Polar residues" evidence="11">
    <location>
        <begin position="62"/>
        <end position="82"/>
    </location>
</feature>
<feature type="compositionally biased region" description="Basic and acidic residues" evidence="11">
    <location>
        <begin position="1898"/>
        <end position="1918"/>
    </location>
</feature>
<feature type="compositionally biased region" description="Polar residues" evidence="11">
    <location>
        <begin position="162"/>
        <end position="171"/>
    </location>
</feature>
<proteinExistence type="inferred from homology"/>
<dbReference type="GO" id="GO:0070973">
    <property type="term" value="P:protein localization to endoplasmic reticulum exit site"/>
    <property type="evidence" value="ECO:0007669"/>
    <property type="project" value="TreeGrafter"/>
</dbReference>
<sequence>MTPEAKKRKQQKKKLRQKQKKAAERVAPLGDHQQDLSPEPENNDLINDSSSNEETGLDESALNINDNSPSNELSVTDNTAATTVGEEMLKQIPVETQDPTYEPVISTDHSTNKGYAANAMGFESLENPDLQYEDDRAVDENANQPTSETKMEATHDTRQFSKNEPAQTPSYNDDMDINILQPPSELDTKTPEEIIDTDTQKELSNVESVDFEQKLDQSIGEQQQPLIQDKILTVSPTVSPIEASTTGNHLEQPEEITTLGKASDFDLFPSQEPTEPLPWESQHSEQAQQAVVNPTSHESIIQQEHLTGAQPPPTDHQQQQGSLNGPLPGFSPDVPKWTHSEVPDAQLNPVRDNLEPGTASNDAKKDSNNGAEQFATSEQLSFVEQIQADDHPSDENDVSNSLDKEGMFWENSDNSTEKLQEDTIDEPSEPTIILNNEREMGHMQEETELQEKPKVIPKKFSFLEEDDDLLDDDADSFLGSDEELLPNKDSIANVTEKPVQNNYEMGNAITPQKSKYQPTLSQPSLQTHRIPSPQNQNAFITAGSSSVSINAGLIPPQSFNNFITNDRSLSQQSQAQAVLPTSNFPRSVEQTKILKLKEEKKKSDAYDFPLEIISDDTKRGHAKPVNVPSRFGPNTFKTAPSITPHSRVSSMSGPSKPGFDPSKGIPLAQPLRSSIASPPVKNPYAVPDVIPTQGMVMPVGITSPTIPFQQPGPNVFTSIPSRQYLGNNVSQTASTSIASDIHGRQHSNNYMPQLQSTPGLHGSKPPTRNKYAPPSTHVAPSATTPIGNAVQPGLQINIPTQMGAAVRATSYDNTQQVISPMLAMAPALPMNSNNGSLPGSTFVPQGQRLSVVGSTPTAANAIPLLTPGQPSVVPKGRTHARSNSSVYAPAQNMQASRYAPTVHPQFQQDIPINQHAQFPPTSFPLQTQTSQLSQAPPSSFPPQSQISQLPQVPTATYPSQTQHYQQVPQSMNRERDAEVVDHQPIDNQALLSRQFPIFHWTNSNKVLYGIPKNTGSNYGSGNSLECINIVNYESSIQPNLVLKSFVGPLINGKTRVKDLEAWLDNVIDDLSSKDPSKDLTVWRLLRLQLSAKTTLKDISSVLYDSTQLLAYLSQPLPNIELTPNAFKIDQASQMKVLSCLQTGNHNAALQLSLEKKDYAMALLLGSLAGKNKWSEVVQQYLSQEFTATAPEQNEWANLLSLIFQAFIGNSKMAMDKFYRNSADGHWAINNWKQIVAAVLMNVNAENDSTPSNTAKMPLVVTEFLLEFGIFLKQKSQDLAASIVFMIARIPLSLSPVMPDTMFTFDTIGKSSTIESCLWSEVYEFSFSSAPKFAGFPCILPQKMFHAYCLQEQGFISNASKYCDYLTNILKTQPKTDITVMNLTLSLTDLTTRVSDSNTGWLTKPKLGSVWGQLDKSFNRFIGGDDIEMDAKVKKKVFDGFTPSSSNNSSVVDLSLKGAAPQLQSHITMRSDSTKENHAFLPNPHVSAHISSSNHPNPNTVHNNRQVYGFQNQSDLSLLPPKVGNSLQGSPQRLPVLQPSEQPAETSMHDLRRVQTEELTLESLSSNVGVGHPVIKTKSTEPMQSSNKKIDLPDRSSMTPLATDHQTVLPSDNETPIVPRKPAFVAPLNAPVLPVERTDFVIATTSDANVVEGSEPELIPKRESAVSSSENVNDKHSEELPSTTMMDQFIPKEVETHEEPTPDASLITESEANVKPPSTEAVSEQCNTTVEDNQEQFNKPTITPINTDAQRNVATKPIVPPPSFVAAESPKRLASNNGYAAVKPIQNRYAPSPSLSPSQGHSGDVNKYTPSAPYTNPIQNVEMNEHLSNPDVIPAVPFVSRPSMFAPVQKPEVITDSTFEPVVKIPPPNTSFNPIATKVDETQYNDIVEDESDDEDDTEHAPKSEQDDIKQEKEKEKAKNKNRSSEGGTWLRWLKKDSDGKKPIKATLGTTNQLRYDEQLGRWISKNATEEEKAKIAADANALPPPPPIVKRKDTVPKTSPRPSFSAGHTVGSIMPTNSLTGEQLLSPTLSQGSSMTPSLPPSRNHTLPPPHTNLSGKKANDLDDLMSLSRVRRTTGRKPGKGYVNVLESLNSTQKK</sequence>
<evidence type="ECO:0000313" key="13">
    <source>
        <dbReference type="EMBL" id="CCD25089.1"/>
    </source>
</evidence>
<evidence type="ECO:0000256" key="5">
    <source>
        <dbReference type="ARBA" id="ARBA00022448"/>
    </source>
</evidence>
<dbReference type="Proteomes" id="UP000000689">
    <property type="component" value="Chromosome 5"/>
</dbReference>
<comment type="similarity">
    <text evidence="2">Belongs to the SEC16 family.</text>
</comment>
<dbReference type="GO" id="GO:0012507">
    <property type="term" value="C:ER to Golgi transport vesicle membrane"/>
    <property type="evidence" value="ECO:0007669"/>
    <property type="project" value="TreeGrafter"/>
</dbReference>
<organism evidence="13 14">
    <name type="scientific">Naumovozyma dairenensis (strain ATCC 10597 / BCRC 20456 / CBS 421 / NBRC 0211 / NRRL Y-12639)</name>
    <name type="common">Saccharomyces dairenensis</name>
    <dbReference type="NCBI Taxonomy" id="1071378"/>
    <lineage>
        <taxon>Eukaryota</taxon>
        <taxon>Fungi</taxon>
        <taxon>Dikarya</taxon>
        <taxon>Ascomycota</taxon>
        <taxon>Saccharomycotina</taxon>
        <taxon>Saccharomycetes</taxon>
        <taxon>Saccharomycetales</taxon>
        <taxon>Saccharomycetaceae</taxon>
        <taxon>Naumovozyma</taxon>
    </lineage>
</organism>
<gene>
    <name evidence="13" type="primary">NDAI0E02720</name>
    <name evidence="13" type="ordered locus">NDAI_0E02720</name>
</gene>
<dbReference type="Pfam" id="PF12931">
    <property type="entry name" value="TPR_Sec16"/>
    <property type="match status" value="1"/>
</dbReference>
<feature type="region of interest" description="Disordered" evidence="11">
    <location>
        <begin position="1"/>
        <end position="112"/>
    </location>
</feature>
<feature type="compositionally biased region" description="Polar residues" evidence="11">
    <location>
        <begin position="368"/>
        <end position="384"/>
    </location>
</feature>
<feature type="domain" description="Sec16 Sec23-binding" evidence="12">
    <location>
        <begin position="1137"/>
        <end position="1424"/>
    </location>
</feature>
<reference evidence="13 14" key="1">
    <citation type="journal article" date="2011" name="Proc. Natl. Acad. Sci. U.S.A.">
        <title>Evolutionary erosion of yeast sex chromosomes by mating-type switching accidents.</title>
        <authorList>
            <person name="Gordon J.L."/>
            <person name="Armisen D."/>
            <person name="Proux-Wera E."/>
            <person name="Oheigeartaigh S.S."/>
            <person name="Byrne K.P."/>
            <person name="Wolfe K.H."/>
        </authorList>
    </citation>
    <scope>NUCLEOTIDE SEQUENCE [LARGE SCALE GENOMIC DNA]</scope>
    <source>
        <strain evidence="14">ATCC 10597 / BCRC 20456 / CBS 421 / NBRC 0211 / NRRL Y-12639</strain>
    </source>
</reference>
<evidence type="ECO:0000259" key="12">
    <source>
        <dbReference type="Pfam" id="PF12931"/>
    </source>
</evidence>
<feature type="compositionally biased region" description="Polar residues" evidence="11">
    <location>
        <begin position="2014"/>
        <end position="2045"/>
    </location>
</feature>
<evidence type="ECO:0000256" key="4">
    <source>
        <dbReference type="ARBA" id="ARBA00021659"/>
    </source>
</evidence>
<evidence type="ECO:0000256" key="1">
    <source>
        <dbReference type="ARBA" id="ARBA00004397"/>
    </source>
</evidence>
<dbReference type="eggNOG" id="KOG1913">
    <property type="taxonomic scope" value="Eukaryota"/>
</dbReference>
<dbReference type="STRING" id="1071378.G0WBG9"/>
<dbReference type="RefSeq" id="XP_003670332.1">
    <property type="nucleotide sequence ID" value="XM_003670284.1"/>
</dbReference>
<keyword evidence="14" id="KW-1185">Reference proteome</keyword>
<feature type="region of interest" description="Disordered" evidence="11">
    <location>
        <begin position="915"/>
        <end position="956"/>
    </location>
</feature>
<dbReference type="GeneID" id="11498667"/>
<dbReference type="OrthoDB" id="8918678at2759"/>
<evidence type="ECO:0000256" key="7">
    <source>
        <dbReference type="ARBA" id="ARBA00022892"/>
    </source>
</evidence>
<feature type="region of interest" description="Disordered" evidence="11">
    <location>
        <begin position="139"/>
        <end position="175"/>
    </location>
</feature>
<accession>G0WBG9</accession>
<dbReference type="PANTHER" id="PTHR13402:SF6">
    <property type="entry name" value="SECRETORY 16, ISOFORM I"/>
    <property type="match status" value="1"/>
</dbReference>
<keyword evidence="5" id="KW-0813">Transport</keyword>
<dbReference type="OMA" id="NQPPPIM"/>
<evidence type="ECO:0000256" key="10">
    <source>
        <dbReference type="ARBA" id="ARBA00030878"/>
    </source>
</evidence>
<dbReference type="InterPro" id="IPR024298">
    <property type="entry name" value="Sec16_Sec23-bd"/>
</dbReference>
<evidence type="ECO:0000313" key="14">
    <source>
        <dbReference type="Proteomes" id="UP000000689"/>
    </source>
</evidence>
<feature type="region of interest" description="Disordered" evidence="11">
    <location>
        <begin position="1974"/>
        <end position="2063"/>
    </location>
</feature>
<feature type="compositionally biased region" description="Low complexity" evidence="11">
    <location>
        <begin position="930"/>
        <end position="953"/>
    </location>
</feature>
<dbReference type="PANTHER" id="PTHR13402">
    <property type="entry name" value="RGPR-RELATED"/>
    <property type="match status" value="1"/>
</dbReference>
<evidence type="ECO:0000256" key="6">
    <source>
        <dbReference type="ARBA" id="ARBA00022824"/>
    </source>
</evidence>
<feature type="compositionally biased region" description="Polar residues" evidence="11">
    <location>
        <begin position="635"/>
        <end position="653"/>
    </location>
</feature>
<feature type="compositionally biased region" description="Polar residues" evidence="11">
    <location>
        <begin position="44"/>
        <end position="54"/>
    </location>
</feature>
<dbReference type="GO" id="GO:0007030">
    <property type="term" value="P:Golgi organization"/>
    <property type="evidence" value="ECO:0007669"/>
    <property type="project" value="TreeGrafter"/>
</dbReference>
<dbReference type="KEGG" id="ndi:NDAI_0E02720"/>
<feature type="compositionally biased region" description="Polar residues" evidence="11">
    <location>
        <begin position="915"/>
        <end position="929"/>
    </location>
</feature>
<dbReference type="GO" id="GO:0070971">
    <property type="term" value="C:endoplasmic reticulum exit site"/>
    <property type="evidence" value="ECO:0007669"/>
    <property type="project" value="TreeGrafter"/>
</dbReference>
<feature type="compositionally biased region" description="Polar residues" evidence="11">
    <location>
        <begin position="284"/>
        <end position="305"/>
    </location>
</feature>
<evidence type="ECO:0000256" key="11">
    <source>
        <dbReference type="SAM" id="MobiDB-lite"/>
    </source>
</evidence>
<comment type="subcellular location">
    <subcellularLocation>
        <location evidence="1">Endoplasmic reticulum membrane</location>
        <topology evidence="1">Peripheral membrane protein</topology>
        <orientation evidence="1">Cytoplasmic side</orientation>
    </subcellularLocation>
</comment>
<dbReference type="HOGENOM" id="CLU_000768_0_0_1"/>
<feature type="region of interest" description="Disordered" evidence="11">
    <location>
        <begin position="1521"/>
        <end position="1543"/>
    </location>
</feature>
<feature type="region of interest" description="Disordered" evidence="11">
    <location>
        <begin position="238"/>
        <end position="425"/>
    </location>
</feature>
<evidence type="ECO:0000256" key="2">
    <source>
        <dbReference type="ARBA" id="ARBA00005927"/>
    </source>
</evidence>
<dbReference type="GO" id="GO:0016192">
    <property type="term" value="P:vesicle-mediated transport"/>
    <property type="evidence" value="ECO:0007669"/>
    <property type="project" value="UniProtKB-KW"/>
</dbReference>
<evidence type="ECO:0000256" key="9">
    <source>
        <dbReference type="ARBA" id="ARBA00030650"/>
    </source>
</evidence>
<dbReference type="Gene3D" id="1.20.58.940">
    <property type="match status" value="1"/>
</dbReference>
<comment type="function">
    <text evidence="8">Involved in the initiation of assembly of the COPII coat required for the formation of transport vesicles from the endoplasmic reticulum (ER) and the selection of cargo molecules. Also involved in autophagy.</text>
</comment>
<keyword evidence="7" id="KW-0931">ER-Golgi transport</keyword>
<feature type="region of interest" description="Disordered" evidence="11">
    <location>
        <begin position="619"/>
        <end position="658"/>
    </location>
</feature>
<dbReference type="GO" id="GO:0005789">
    <property type="term" value="C:endoplasmic reticulum membrane"/>
    <property type="evidence" value="ECO:0007669"/>
    <property type="project" value="UniProtKB-SubCell"/>
</dbReference>
<feature type="region of interest" description="Disordered" evidence="11">
    <location>
        <begin position="1789"/>
        <end position="1812"/>
    </location>
</feature>
<protein>
    <recommendedName>
        <fullName evidence="4">COPII coat assembly protein SEC16</fullName>
    </recommendedName>
    <alternativeName>
        <fullName evidence="3">COPII coat assembly protein sec16</fullName>
    </alternativeName>
    <alternativeName>
        <fullName evidence="9 10">protein transport protein SEC16</fullName>
    </alternativeName>
</protein>
<feature type="region of interest" description="Disordered" evidence="11">
    <location>
        <begin position="1569"/>
        <end position="1595"/>
    </location>
</feature>
<evidence type="ECO:0000256" key="8">
    <source>
        <dbReference type="ARBA" id="ARBA00024687"/>
    </source>
</evidence>
<feature type="compositionally biased region" description="Basic and acidic residues" evidence="11">
    <location>
        <begin position="149"/>
        <end position="161"/>
    </location>
</feature>